<sequence length="241" mass="25893">MLQYGRFEAVHKPQLEALGLPPHLWQVLYQKLTTDSFDIGSYVAFGDIEDDGATRGLAKHSLCLSVDRLEEACNVFLIDHAWTTTIDQVIENLDRVPGLLERMEELTGVFDSLASPSEMANMGALDSLVEVNVPAVVLMTGVTKERAQELLVSSKGYIIEATMAANDDANDTEPTTGSIQEQIIKQLGGGGGGGGEPDSSKSLQWRTRRYDCAQCSLDGGEQLDCMDVSIPLGPGASTGDA</sequence>
<evidence type="ECO:0000313" key="3">
    <source>
        <dbReference type="Proteomes" id="UP001150907"/>
    </source>
</evidence>
<dbReference type="PANTHER" id="PTHR46088">
    <property type="entry name" value="TUBULIN--TYROSINE LIGASE-LIKE PROTEIN 12"/>
    <property type="match status" value="1"/>
</dbReference>
<proteinExistence type="predicted"/>
<dbReference type="EMBL" id="JANBQF010000881">
    <property type="protein sequence ID" value="KAJ1998712.1"/>
    <property type="molecule type" value="Genomic_DNA"/>
</dbReference>
<dbReference type="GO" id="GO:0016874">
    <property type="term" value="F:ligase activity"/>
    <property type="evidence" value="ECO:0007669"/>
    <property type="project" value="UniProtKB-KW"/>
</dbReference>
<name>A0A9W8ED51_9FUNG</name>
<feature type="domain" description="Tubulin--tyrosine ligase-like protein 12 SET-like" evidence="1">
    <location>
        <begin position="71"/>
        <end position="110"/>
    </location>
</feature>
<reference evidence="2" key="1">
    <citation type="submission" date="2022-07" db="EMBL/GenBank/DDBJ databases">
        <title>Phylogenomic reconstructions and comparative analyses of Kickxellomycotina fungi.</title>
        <authorList>
            <person name="Reynolds N.K."/>
            <person name="Stajich J.E."/>
            <person name="Barry K."/>
            <person name="Grigoriev I.V."/>
            <person name="Crous P."/>
            <person name="Smith M.E."/>
        </authorList>
    </citation>
    <scope>NUCLEOTIDE SEQUENCE</scope>
    <source>
        <strain evidence="2">IMI 214461</strain>
    </source>
</reference>
<dbReference type="PANTHER" id="PTHR46088:SF1">
    <property type="entry name" value="TUBULIN--TYROSINE LIGASE-LIKE PROTEIN 12"/>
    <property type="match status" value="1"/>
</dbReference>
<keyword evidence="2" id="KW-0436">Ligase</keyword>
<dbReference type="InterPro" id="IPR057954">
    <property type="entry name" value="SET_TTL12"/>
</dbReference>
<dbReference type="AlphaFoldDB" id="A0A9W8ED51"/>
<organism evidence="2 3">
    <name type="scientific">Coemansia thaxteri</name>
    <dbReference type="NCBI Taxonomy" id="2663907"/>
    <lineage>
        <taxon>Eukaryota</taxon>
        <taxon>Fungi</taxon>
        <taxon>Fungi incertae sedis</taxon>
        <taxon>Zoopagomycota</taxon>
        <taxon>Kickxellomycotina</taxon>
        <taxon>Kickxellomycetes</taxon>
        <taxon>Kickxellales</taxon>
        <taxon>Kickxellaceae</taxon>
        <taxon>Coemansia</taxon>
    </lineage>
</organism>
<dbReference type="Proteomes" id="UP001150907">
    <property type="component" value="Unassembled WGS sequence"/>
</dbReference>
<keyword evidence="3" id="KW-1185">Reference proteome</keyword>
<evidence type="ECO:0000313" key="2">
    <source>
        <dbReference type="EMBL" id="KAJ1998712.1"/>
    </source>
</evidence>
<dbReference type="GO" id="GO:0005737">
    <property type="term" value="C:cytoplasm"/>
    <property type="evidence" value="ECO:0007669"/>
    <property type="project" value="TreeGrafter"/>
</dbReference>
<dbReference type="Pfam" id="PF25556">
    <property type="entry name" value="SET_TTL"/>
    <property type="match status" value="1"/>
</dbReference>
<protein>
    <submittedName>
        <fullName evidence="2">Tubulin--tyrosine ligase-like protein 12</fullName>
    </submittedName>
</protein>
<accession>A0A9W8ED51</accession>
<comment type="caution">
    <text evidence="2">The sequence shown here is derived from an EMBL/GenBank/DDBJ whole genome shotgun (WGS) entry which is preliminary data.</text>
</comment>
<gene>
    <name evidence="2" type="primary">TTLL12</name>
    <name evidence="2" type="ORF">H4R26_005353</name>
</gene>
<feature type="non-terminal residue" evidence="2">
    <location>
        <position position="241"/>
    </location>
</feature>
<dbReference type="OrthoDB" id="2127950at2759"/>
<dbReference type="InterPro" id="IPR027749">
    <property type="entry name" value="TTLL12"/>
</dbReference>
<evidence type="ECO:0000259" key="1">
    <source>
        <dbReference type="Pfam" id="PF25556"/>
    </source>
</evidence>